<keyword evidence="3" id="KW-0813">Transport</keyword>
<name>A0A081BMJ4_9BACT</name>
<dbReference type="InterPro" id="IPR000802">
    <property type="entry name" value="Arsenical_pump_ArsB"/>
</dbReference>
<feature type="transmembrane region" description="Helical" evidence="8">
    <location>
        <begin position="12"/>
        <end position="32"/>
    </location>
</feature>
<keyword evidence="5 8" id="KW-0812">Transmembrane</keyword>
<comment type="subcellular location">
    <subcellularLocation>
        <location evidence="1">Cell membrane</location>
        <topology evidence="1">Multi-pass membrane protein</topology>
    </subcellularLocation>
</comment>
<dbReference type="STRING" id="1499966.U14_02855"/>
<feature type="transmembrane region" description="Helical" evidence="8">
    <location>
        <begin position="244"/>
        <end position="262"/>
    </location>
</feature>
<evidence type="ECO:0000256" key="4">
    <source>
        <dbReference type="ARBA" id="ARBA00022475"/>
    </source>
</evidence>
<evidence type="ECO:0000313" key="10">
    <source>
        <dbReference type="EMBL" id="GAK51610.1"/>
    </source>
</evidence>
<evidence type="ECO:0000256" key="5">
    <source>
        <dbReference type="ARBA" id="ARBA00022692"/>
    </source>
</evidence>
<organism evidence="10">
    <name type="scientific">Candidatus Moduliflexus flocculans</name>
    <dbReference type="NCBI Taxonomy" id="1499966"/>
    <lineage>
        <taxon>Bacteria</taxon>
        <taxon>Candidatus Moduliflexota</taxon>
        <taxon>Candidatus Moduliflexia</taxon>
        <taxon>Candidatus Moduliflexales</taxon>
        <taxon>Candidatus Moduliflexaceae</taxon>
    </lineage>
</organism>
<accession>A0A081BMJ4</accession>
<feature type="transmembrane region" description="Helical" evidence="8">
    <location>
        <begin position="401"/>
        <end position="428"/>
    </location>
</feature>
<sequence>MDSATLLHNGLVSLKPLIGMMFVLLYVGLIMFNNKRLRVVWSVVGVLFLATLFKVFGFHLIRGISTILRDYLSSISWNVLGIFTGMSMIAYFFIESRMPAWLADWFIARSRTVGMAMLWLCALAGGISAFVDNVATVLIVAPIATAIAKRLKVSPVPLLIGIAISSNLQGTATLVGDPPSMIAGAFISQQGIGFGFNEFFWFWGKPGLFFTVQFGALFGFLVLHQLFRKHKQPAFMPEPVKIESVAPTIILLCVIASLAVATKFDPNFSYFGGTSACIGACIGFIWHHFHKSKNADGAFDHQKGMTANLAILKHYDIETPLFLSAIFILVALVEKCGLVGDMAVLIQSMFGKNLFVTYTVIVWMSVALSGFIDNIPYIMVMLPVTAQLGKLMGGDAPQQTFILLAFGLLIGACLGGNCTPVGASANVVTIGMLKKQGHDVTFGQFMKIGIPFTVAATFAGYLFIWFLWS</sequence>
<feature type="transmembrane region" description="Helical" evidence="8">
    <location>
        <begin position="39"/>
        <end position="62"/>
    </location>
</feature>
<feature type="transmembrane region" description="Helical" evidence="8">
    <location>
        <begin position="200"/>
        <end position="223"/>
    </location>
</feature>
<keyword evidence="7 8" id="KW-0472">Membrane</keyword>
<feature type="domain" description="Citrate transporter-like" evidence="9">
    <location>
        <begin position="29"/>
        <end position="407"/>
    </location>
</feature>
<feature type="transmembrane region" description="Helical" evidence="8">
    <location>
        <begin position="268"/>
        <end position="286"/>
    </location>
</feature>
<keyword evidence="11" id="KW-1185">Reference proteome</keyword>
<feature type="transmembrane region" description="Helical" evidence="8">
    <location>
        <begin position="448"/>
        <end position="468"/>
    </location>
</feature>
<dbReference type="HOGENOM" id="CLU_011920_4_0_0"/>
<feature type="transmembrane region" description="Helical" evidence="8">
    <location>
        <begin position="360"/>
        <end position="380"/>
    </location>
</feature>
<proteinExistence type="inferred from homology"/>
<protein>
    <submittedName>
        <fullName evidence="10">Citrate transporter</fullName>
    </submittedName>
</protein>
<dbReference type="Proteomes" id="UP000030700">
    <property type="component" value="Unassembled WGS sequence"/>
</dbReference>
<evidence type="ECO:0000256" key="2">
    <source>
        <dbReference type="ARBA" id="ARBA00009843"/>
    </source>
</evidence>
<evidence type="ECO:0000256" key="3">
    <source>
        <dbReference type="ARBA" id="ARBA00022448"/>
    </source>
</evidence>
<evidence type="ECO:0000313" key="11">
    <source>
        <dbReference type="Proteomes" id="UP000030700"/>
    </source>
</evidence>
<evidence type="ECO:0000259" key="9">
    <source>
        <dbReference type="Pfam" id="PF03600"/>
    </source>
</evidence>
<dbReference type="InterPro" id="IPR004680">
    <property type="entry name" value="Cit_transptr-like_dom"/>
</dbReference>
<dbReference type="PANTHER" id="PTHR43568">
    <property type="entry name" value="P PROTEIN"/>
    <property type="match status" value="1"/>
</dbReference>
<comment type="similarity">
    <text evidence="2">Belongs to the CitM (TC 2.A.11) transporter family.</text>
</comment>
<keyword evidence="4" id="KW-1003">Cell membrane</keyword>
<feature type="transmembrane region" description="Helical" evidence="8">
    <location>
        <begin position="115"/>
        <end position="148"/>
    </location>
</feature>
<dbReference type="GO" id="GO:0015105">
    <property type="term" value="F:arsenite transmembrane transporter activity"/>
    <property type="evidence" value="ECO:0007669"/>
    <property type="project" value="InterPro"/>
</dbReference>
<evidence type="ECO:0000256" key="7">
    <source>
        <dbReference type="ARBA" id="ARBA00023136"/>
    </source>
</evidence>
<feature type="transmembrane region" description="Helical" evidence="8">
    <location>
        <begin position="74"/>
        <end position="94"/>
    </location>
</feature>
<feature type="transmembrane region" description="Helical" evidence="8">
    <location>
        <begin position="321"/>
        <end position="340"/>
    </location>
</feature>
<evidence type="ECO:0000256" key="8">
    <source>
        <dbReference type="SAM" id="Phobius"/>
    </source>
</evidence>
<dbReference type="Pfam" id="PF03600">
    <property type="entry name" value="CitMHS"/>
    <property type="match status" value="1"/>
</dbReference>
<dbReference type="AlphaFoldDB" id="A0A081BMJ4"/>
<evidence type="ECO:0000256" key="6">
    <source>
        <dbReference type="ARBA" id="ARBA00022989"/>
    </source>
</evidence>
<gene>
    <name evidence="10" type="ORF">U14_02855</name>
</gene>
<dbReference type="PANTHER" id="PTHR43568:SF1">
    <property type="entry name" value="P PROTEIN"/>
    <property type="match status" value="1"/>
</dbReference>
<evidence type="ECO:0000256" key="1">
    <source>
        <dbReference type="ARBA" id="ARBA00004651"/>
    </source>
</evidence>
<keyword evidence="6 8" id="KW-1133">Transmembrane helix</keyword>
<reference evidence="10" key="1">
    <citation type="journal article" date="2015" name="PeerJ">
        <title>First genomic representation of candidate bacterial phylum KSB3 points to enhanced environmental sensing as a trigger of wastewater bulking.</title>
        <authorList>
            <person name="Sekiguchi Y."/>
            <person name="Ohashi A."/>
            <person name="Parks D.H."/>
            <person name="Yamauchi T."/>
            <person name="Tyson G.W."/>
            <person name="Hugenholtz P."/>
        </authorList>
    </citation>
    <scope>NUCLEOTIDE SEQUENCE [LARGE SCALE GENOMIC DNA]</scope>
</reference>
<dbReference type="GO" id="GO:0005886">
    <property type="term" value="C:plasma membrane"/>
    <property type="evidence" value="ECO:0007669"/>
    <property type="project" value="UniProtKB-SubCell"/>
</dbReference>
<dbReference type="InterPro" id="IPR051475">
    <property type="entry name" value="Diverse_Ion_Transporter"/>
</dbReference>
<dbReference type="EMBL" id="DF820457">
    <property type="protein sequence ID" value="GAK51610.1"/>
    <property type="molecule type" value="Genomic_DNA"/>
</dbReference>
<dbReference type="PRINTS" id="PR00758">
    <property type="entry name" value="ARSENICPUMP"/>
</dbReference>